<dbReference type="CDD" id="cd01948">
    <property type="entry name" value="EAL"/>
    <property type="match status" value="1"/>
</dbReference>
<dbReference type="PANTHER" id="PTHR44757">
    <property type="entry name" value="DIGUANYLATE CYCLASE DGCP"/>
    <property type="match status" value="1"/>
</dbReference>
<dbReference type="InterPro" id="IPR000014">
    <property type="entry name" value="PAS"/>
</dbReference>
<dbReference type="Gene3D" id="3.20.20.450">
    <property type="entry name" value="EAL domain"/>
    <property type="match status" value="1"/>
</dbReference>
<dbReference type="InterPro" id="IPR043128">
    <property type="entry name" value="Rev_trsase/Diguanyl_cyclase"/>
</dbReference>
<dbReference type="NCBIfam" id="TIGR00254">
    <property type="entry name" value="GGDEF"/>
    <property type="match status" value="1"/>
</dbReference>
<dbReference type="SUPFAM" id="SSF55785">
    <property type="entry name" value="PYP-like sensor domain (PAS domain)"/>
    <property type="match status" value="2"/>
</dbReference>
<reference evidence="5" key="1">
    <citation type="journal article" date="2021" name="PeerJ">
        <title>Extensive microbial diversity within the chicken gut microbiome revealed by metagenomics and culture.</title>
        <authorList>
            <person name="Gilroy R."/>
            <person name="Ravi A."/>
            <person name="Getino M."/>
            <person name="Pursley I."/>
            <person name="Horton D.L."/>
            <person name="Alikhan N.F."/>
            <person name="Baker D."/>
            <person name="Gharbi K."/>
            <person name="Hall N."/>
            <person name="Watson M."/>
            <person name="Adriaenssens E.M."/>
            <person name="Foster-Nyarko E."/>
            <person name="Jarju S."/>
            <person name="Secka A."/>
            <person name="Antonio M."/>
            <person name="Oren A."/>
            <person name="Chaudhuri R.R."/>
            <person name="La Ragione R."/>
            <person name="Hildebrand F."/>
            <person name="Pallen M.J."/>
        </authorList>
    </citation>
    <scope>NUCLEOTIDE SEQUENCE</scope>
    <source>
        <strain evidence="5">CHK186-1790</strain>
    </source>
</reference>
<evidence type="ECO:0000313" key="5">
    <source>
        <dbReference type="EMBL" id="HJC40232.1"/>
    </source>
</evidence>
<dbReference type="InterPro" id="IPR029787">
    <property type="entry name" value="Nucleotide_cyclase"/>
</dbReference>
<dbReference type="Pfam" id="PF00990">
    <property type="entry name" value="GGDEF"/>
    <property type="match status" value="1"/>
</dbReference>
<dbReference type="SUPFAM" id="SSF55073">
    <property type="entry name" value="Nucleotide cyclase"/>
    <property type="match status" value="2"/>
</dbReference>
<name>A0A9D2NXG3_9FIRM</name>
<evidence type="ECO:0000259" key="2">
    <source>
        <dbReference type="PROSITE" id="PS50112"/>
    </source>
</evidence>
<dbReference type="Gene3D" id="3.30.450.20">
    <property type="entry name" value="PAS domain"/>
    <property type="match status" value="2"/>
</dbReference>
<accession>A0A9D2NXG3</accession>
<dbReference type="PANTHER" id="PTHR44757:SF2">
    <property type="entry name" value="BIOFILM ARCHITECTURE MAINTENANCE PROTEIN MBAA"/>
    <property type="match status" value="1"/>
</dbReference>
<feature type="domain" description="GGDEF" evidence="4">
    <location>
        <begin position="55"/>
        <end position="186"/>
    </location>
</feature>
<dbReference type="InterPro" id="IPR013655">
    <property type="entry name" value="PAS_fold_3"/>
</dbReference>
<dbReference type="EMBL" id="DWWJ01000028">
    <property type="protein sequence ID" value="HJC40232.1"/>
    <property type="molecule type" value="Genomic_DNA"/>
</dbReference>
<dbReference type="CDD" id="cd00130">
    <property type="entry name" value="PAS"/>
    <property type="match status" value="1"/>
</dbReference>
<dbReference type="PROSITE" id="PS50883">
    <property type="entry name" value="EAL"/>
    <property type="match status" value="1"/>
</dbReference>
<dbReference type="NCBIfam" id="TIGR00229">
    <property type="entry name" value="sensory_box"/>
    <property type="match status" value="1"/>
</dbReference>
<dbReference type="InterPro" id="IPR035965">
    <property type="entry name" value="PAS-like_dom_sf"/>
</dbReference>
<dbReference type="CDD" id="cd01949">
    <property type="entry name" value="GGDEF"/>
    <property type="match status" value="1"/>
</dbReference>
<dbReference type="InterPro" id="IPR035919">
    <property type="entry name" value="EAL_sf"/>
</dbReference>
<evidence type="ECO:0000259" key="3">
    <source>
        <dbReference type="PROSITE" id="PS50883"/>
    </source>
</evidence>
<dbReference type="InterPro" id="IPR001633">
    <property type="entry name" value="EAL_dom"/>
</dbReference>
<dbReference type="InterPro" id="IPR000160">
    <property type="entry name" value="GGDEF_dom"/>
</dbReference>
<dbReference type="Gene3D" id="3.30.70.270">
    <property type="match status" value="2"/>
</dbReference>
<dbReference type="SMART" id="SM00052">
    <property type="entry name" value="EAL"/>
    <property type="match status" value="1"/>
</dbReference>
<evidence type="ECO:0000259" key="4">
    <source>
        <dbReference type="PROSITE" id="PS50887"/>
    </source>
</evidence>
<reference evidence="5" key="2">
    <citation type="submission" date="2021-04" db="EMBL/GenBank/DDBJ databases">
        <authorList>
            <person name="Gilroy R."/>
        </authorList>
    </citation>
    <scope>NUCLEOTIDE SEQUENCE</scope>
    <source>
        <strain evidence="5">CHK186-1790</strain>
    </source>
</reference>
<keyword evidence="1" id="KW-0175">Coiled coil</keyword>
<feature type="domain" description="GGDEF" evidence="4">
    <location>
        <begin position="978"/>
        <end position="1108"/>
    </location>
</feature>
<comment type="caution">
    <text evidence="5">The sequence shown here is derived from an EMBL/GenBank/DDBJ whole genome shotgun (WGS) entry which is preliminary data.</text>
</comment>
<protein>
    <submittedName>
        <fullName evidence="5">EAL domain-containing protein</fullName>
    </submittedName>
</protein>
<feature type="coiled-coil region" evidence="1">
    <location>
        <begin position="317"/>
        <end position="344"/>
    </location>
</feature>
<evidence type="ECO:0000313" key="6">
    <source>
        <dbReference type="Proteomes" id="UP000823882"/>
    </source>
</evidence>
<dbReference type="InterPro" id="IPR052155">
    <property type="entry name" value="Biofilm_reg_signaling"/>
</dbReference>
<dbReference type="PROSITE" id="PS50112">
    <property type="entry name" value="PAS"/>
    <property type="match status" value="1"/>
</dbReference>
<proteinExistence type="predicted"/>
<dbReference type="SMART" id="SM00267">
    <property type="entry name" value="GGDEF"/>
    <property type="match status" value="1"/>
</dbReference>
<dbReference type="Pfam" id="PF08447">
    <property type="entry name" value="PAS_3"/>
    <property type="match status" value="1"/>
</dbReference>
<evidence type="ECO:0000256" key="1">
    <source>
        <dbReference type="SAM" id="Coils"/>
    </source>
</evidence>
<feature type="domain" description="EAL" evidence="3">
    <location>
        <begin position="1102"/>
        <end position="1357"/>
    </location>
</feature>
<dbReference type="Proteomes" id="UP000823882">
    <property type="component" value="Unassembled WGS sequence"/>
</dbReference>
<gene>
    <name evidence="5" type="ORF">H9701_01585</name>
</gene>
<dbReference type="Pfam" id="PF00563">
    <property type="entry name" value="EAL"/>
    <property type="match status" value="1"/>
</dbReference>
<organism evidence="5 6">
    <name type="scientific">Candidatus Intestinimonas pullistercoris</name>
    <dbReference type="NCBI Taxonomy" id="2838623"/>
    <lineage>
        <taxon>Bacteria</taxon>
        <taxon>Bacillati</taxon>
        <taxon>Bacillota</taxon>
        <taxon>Clostridia</taxon>
        <taxon>Eubacteriales</taxon>
        <taxon>Intestinimonas</taxon>
    </lineage>
</organism>
<dbReference type="SUPFAM" id="SSF141868">
    <property type="entry name" value="EAL domain-like"/>
    <property type="match status" value="1"/>
</dbReference>
<sequence>MTQKNIGLSDETHKQDSLLEELQRRATKDALSGLMNRETLELHIKERLKAMTPEETCALFIVDLDNFKQVNDTLGHRAGDQAIRQSARILSGLFRAGDIVGRLGGDEFVVFLCGQISEKLVRGKAAAICENLHLALGDRTVVNVTASVGVHLAGRGQEFDGLYQAADLALYKAKKAGKHRFCLKSRDGYQEARSEDVRPVNSITLSGLLEKMESGVALLEMGDVPRVIYVSPSFCRIIGSTPEAYPLPKPLTDLIHPDDLNPLLDTLREGLRRGEIVEHTHRVLGGGGQRWLWWQIRAAQVEHDGDNPVMLITTTDVSQYKEAQQQQEEQIRRLQTAFDQTTKQLWEVDVSTGVFRTFPQDGTRRMVEWELKHFPDELIDGGWIHPDSVVRFRTFAQELLSGRAQGFGNFAVRSKSTGYYSWATVSYRMLFDDVGRAVRAVGVLEDLPRNFTGTEGSFPDQRQLPEGLVADLIVRMRANLDMDTVEELWIEGSDLSGQVQDTRCSEILQLEKRNIFCEGSQKGFLDSFDRNRLLEVYREGRRWLCAEYRRADGSGNIRWVRHVLYLTEEPISRQVYLFVYLIWVDPDRQFEQAIRGDTQRDPVTRLYDRESVQRIAEQLFSQRKGGNRAVAILQVNGLDKLPADQGTNEMRYAVTVGLSLVLGGSCLLGQNSPHQMVIVFPNVTGKEGLRRRLEEAVGVLRQMLSTRPEYNILRFVMGVDLMPASTANYRAMLARAVRVCALWWSAASDTVAFAQEREDWGWLQPQAQDCEEQMLIRSPELERPLLEQEKDVALDCVSTMLSARTLDASLLGVLQTIGGYYRADRVYTLMLVEDRCAVIMTFEWTGACKRSIQQAVSGMRLERFPLLKRCMEERVPAFLIRHLPPGPESDGSEEKTWHFTAFPLINGQEMEGFLCIENAREHPTDAALFSTLIPFMLQQRERFRSEGHPTGATERLMGLPDLRAYMETLYTITSENYSSMGAVCLDIPSLSAINSRFGFEYGSRMLWYVAKTLSELFGSALLFRTWDTEFVIFCSNTTREVFVGYCGRLRSILQRRYPGQVRIGRAWSDGFFTGSRLAKEAKAAMQMEFAGSAAGPRAGNESVEPYATVEEVVQDGRFTVYFQPQIDMRTGALSGAEVVIRGVAEDGAIIPPSQFIEYLESSGMIRELDYFVLEQALDQADRWRKSGLGVIPVAVNLSRITLAHPSSLASVLAIQSRYPEFPTSALELEITERGDGIDTAGFQAIVERFHACGLRLGLDDFGSQYANLPLFTNVKFDTVKLDRSLIADVASNPINRTLVQDIVRICRTYGIDCVAEGVETQAQVDALLEMDCFHAQGFYYDRPLPAEVFEEKYLRGGASAESDVKEEKRI</sequence>
<feature type="domain" description="PAS" evidence="2">
    <location>
        <begin position="201"/>
        <end position="274"/>
    </location>
</feature>
<dbReference type="PROSITE" id="PS50887">
    <property type="entry name" value="GGDEF"/>
    <property type="match status" value="2"/>
</dbReference>